<feature type="region of interest" description="Disordered" evidence="1">
    <location>
        <begin position="52"/>
        <end position="74"/>
    </location>
</feature>
<reference evidence="2 3" key="1">
    <citation type="journal article" date="2007" name="PLoS Genet.">
        <title>Patterns and implications of gene gain and loss in the evolution of Prochlorococcus.</title>
        <authorList>
            <person name="Kettler G.C."/>
            <person name="Martiny A.C."/>
            <person name="Huang K."/>
            <person name="Zucker J."/>
            <person name="Coleman M.L."/>
            <person name="Rodrigue S."/>
            <person name="Chen F."/>
            <person name="Lapidus A."/>
            <person name="Ferriera S."/>
            <person name="Johnson J."/>
            <person name="Steglich C."/>
            <person name="Church G.M."/>
            <person name="Richardson P."/>
            <person name="Chisholm S.W."/>
        </authorList>
    </citation>
    <scope>NUCLEOTIDE SEQUENCE [LARGE SCALE GENOMIC DNA]</scope>
    <source>
        <strain evidence="2 3">MIT 9303</strain>
    </source>
</reference>
<evidence type="ECO:0000313" key="2">
    <source>
        <dbReference type="EMBL" id="ABM77349.1"/>
    </source>
</evidence>
<proteinExistence type="predicted"/>
<dbReference type="RefSeq" id="WP_011825269.1">
    <property type="nucleotide sequence ID" value="NC_008820.1"/>
</dbReference>
<gene>
    <name evidence="2" type="ordered locus">P9303_05971</name>
</gene>
<dbReference type="AlphaFoldDB" id="A2C789"/>
<protein>
    <submittedName>
        <fullName evidence="2">Uncharacterized protein</fullName>
    </submittedName>
</protein>
<dbReference type="HOGENOM" id="CLU_2510023_0_0_3"/>
<evidence type="ECO:0000256" key="1">
    <source>
        <dbReference type="SAM" id="MobiDB-lite"/>
    </source>
</evidence>
<name>A2C789_PROM3</name>
<dbReference type="KEGG" id="pmf:P9303_05971"/>
<dbReference type="Proteomes" id="UP000002274">
    <property type="component" value="Chromosome"/>
</dbReference>
<accession>A2C789</accession>
<dbReference type="EMBL" id="CP000554">
    <property type="protein sequence ID" value="ABM77349.1"/>
    <property type="molecule type" value="Genomic_DNA"/>
</dbReference>
<sequence length="85" mass="9339">MRACSFILLATLKINWPNEDIHPLALAKNVGHQSKIKKSIISQVKTFPQVSSRAAGVARNHKDPPMKAQGISGDQHEIIAESIKK</sequence>
<evidence type="ECO:0000313" key="3">
    <source>
        <dbReference type="Proteomes" id="UP000002274"/>
    </source>
</evidence>
<organism evidence="2 3">
    <name type="scientific">Prochlorococcus marinus (strain MIT 9303)</name>
    <dbReference type="NCBI Taxonomy" id="59922"/>
    <lineage>
        <taxon>Bacteria</taxon>
        <taxon>Bacillati</taxon>
        <taxon>Cyanobacteriota</taxon>
        <taxon>Cyanophyceae</taxon>
        <taxon>Synechococcales</taxon>
        <taxon>Prochlorococcaceae</taxon>
        <taxon>Prochlorococcus</taxon>
    </lineage>
</organism>